<gene>
    <name evidence="7" type="primary">ripA_3</name>
    <name evidence="7" type="ORF">SAMEA3906487_00682</name>
</gene>
<proteinExistence type="predicted"/>
<evidence type="ECO:0000256" key="5">
    <source>
        <dbReference type="ARBA" id="ARBA00023163"/>
    </source>
</evidence>
<dbReference type="EMBL" id="LT546645">
    <property type="protein sequence ID" value="SAI67297.1"/>
    <property type="molecule type" value="Genomic_DNA"/>
</dbReference>
<dbReference type="CDD" id="cd06124">
    <property type="entry name" value="cupin_NimR-like_N"/>
    <property type="match status" value="1"/>
</dbReference>
<dbReference type="KEGG" id="btrm:SAMEA390648700682"/>
<evidence type="ECO:0000256" key="1">
    <source>
        <dbReference type="ARBA" id="ARBA00022491"/>
    </source>
</evidence>
<evidence type="ECO:0000259" key="6">
    <source>
        <dbReference type="PROSITE" id="PS01124"/>
    </source>
</evidence>
<dbReference type="PRINTS" id="PR00032">
    <property type="entry name" value="HTHARAC"/>
</dbReference>
<dbReference type="RefSeq" id="WP_033534998.1">
    <property type="nucleotide sequence ID" value="NZ_CP016340.1"/>
</dbReference>
<dbReference type="AlphaFoldDB" id="A0A157QHC5"/>
<dbReference type="OrthoDB" id="2536004at2"/>
<name>A0A157QHC5_9BORD</name>
<dbReference type="FunFam" id="1.10.10.60:FF:000132">
    <property type="entry name" value="AraC family transcriptional regulator"/>
    <property type="match status" value="1"/>
</dbReference>
<evidence type="ECO:0000313" key="7">
    <source>
        <dbReference type="EMBL" id="SAI67297.1"/>
    </source>
</evidence>
<keyword evidence="8" id="KW-1185">Reference proteome</keyword>
<accession>A0A157QHC5</accession>
<dbReference type="InterPro" id="IPR011051">
    <property type="entry name" value="RmlC_Cupin_sf"/>
</dbReference>
<dbReference type="PANTHER" id="PTHR11019:SF199">
    <property type="entry name" value="HTH-TYPE TRANSCRIPTIONAL REGULATOR NIMR"/>
    <property type="match status" value="1"/>
</dbReference>
<dbReference type="InterPro" id="IPR003313">
    <property type="entry name" value="AraC-bd"/>
</dbReference>
<dbReference type="InterPro" id="IPR014710">
    <property type="entry name" value="RmlC-like_jellyroll"/>
</dbReference>
<dbReference type="InterPro" id="IPR009057">
    <property type="entry name" value="Homeodomain-like_sf"/>
</dbReference>
<dbReference type="SUPFAM" id="SSF51182">
    <property type="entry name" value="RmlC-like cupins"/>
    <property type="match status" value="1"/>
</dbReference>
<keyword evidence="4" id="KW-0010">Activator</keyword>
<dbReference type="PROSITE" id="PS01124">
    <property type="entry name" value="HTH_ARAC_FAMILY_2"/>
    <property type="match status" value="1"/>
</dbReference>
<keyword evidence="5" id="KW-0804">Transcription</keyword>
<reference evidence="7 8" key="1">
    <citation type="submission" date="2016-04" db="EMBL/GenBank/DDBJ databases">
        <authorList>
            <consortium name="Pathogen Informatics"/>
        </authorList>
    </citation>
    <scope>NUCLEOTIDE SEQUENCE [LARGE SCALE GENOMIC DNA]</scope>
    <source>
        <strain evidence="7 8">H044680328</strain>
    </source>
</reference>
<dbReference type="GO" id="GO:0043565">
    <property type="term" value="F:sequence-specific DNA binding"/>
    <property type="evidence" value="ECO:0007669"/>
    <property type="project" value="InterPro"/>
</dbReference>
<dbReference type="Proteomes" id="UP000076825">
    <property type="component" value="Chromosome 1"/>
</dbReference>
<dbReference type="InterPro" id="IPR018060">
    <property type="entry name" value="HTH_AraC"/>
</dbReference>
<sequence length="263" mass="29343">MDKPASHPDKPGAPIISVVYPDAPGVVTRRRTLQADFHVRPHWHERAQLLYASHGVMRISTQRRLWIVPPTRVLWIPAQVVHEIRMSSTVDMRSLYLDASLTRNMPAGCAVLEVTPLMRELMLRVSETAAPRQGGPEHDVLSAALLLELGRLPAGGFELPLPASDDLRDLCADLLAEPTLAATPACAAARLGVSDRTLYRRFLRETGLSFRRWTEQARLLEAVRRLAEGVPVTTVALDLGYQSPSAFSAMFHRHMGMPPRQWR</sequence>
<evidence type="ECO:0000313" key="8">
    <source>
        <dbReference type="Proteomes" id="UP000076825"/>
    </source>
</evidence>
<dbReference type="SUPFAM" id="SSF46689">
    <property type="entry name" value="Homeodomain-like"/>
    <property type="match status" value="1"/>
</dbReference>
<keyword evidence="3" id="KW-0238">DNA-binding</keyword>
<dbReference type="GO" id="GO:0003700">
    <property type="term" value="F:DNA-binding transcription factor activity"/>
    <property type="evidence" value="ECO:0007669"/>
    <property type="project" value="InterPro"/>
</dbReference>
<dbReference type="Pfam" id="PF12833">
    <property type="entry name" value="HTH_18"/>
    <property type="match status" value="1"/>
</dbReference>
<dbReference type="STRING" id="123899.SAMEA3906487_00682"/>
<protein>
    <submittedName>
        <fullName evidence="7">AraC-family regulatory protein</fullName>
    </submittedName>
</protein>
<evidence type="ECO:0000256" key="2">
    <source>
        <dbReference type="ARBA" id="ARBA00023015"/>
    </source>
</evidence>
<dbReference type="PANTHER" id="PTHR11019">
    <property type="entry name" value="HTH-TYPE TRANSCRIPTIONAL REGULATOR NIMR"/>
    <property type="match status" value="1"/>
</dbReference>
<keyword evidence="2" id="KW-0805">Transcription regulation</keyword>
<dbReference type="eggNOG" id="COG2169">
    <property type="taxonomic scope" value="Bacteria"/>
</dbReference>
<keyword evidence="1" id="KW-0678">Repressor</keyword>
<dbReference type="GeneID" id="56587911"/>
<dbReference type="Pfam" id="PF02311">
    <property type="entry name" value="AraC_binding"/>
    <property type="match status" value="1"/>
</dbReference>
<evidence type="ECO:0000256" key="3">
    <source>
        <dbReference type="ARBA" id="ARBA00023125"/>
    </source>
</evidence>
<dbReference type="SMART" id="SM00342">
    <property type="entry name" value="HTH_ARAC"/>
    <property type="match status" value="1"/>
</dbReference>
<dbReference type="Gene3D" id="2.60.120.10">
    <property type="entry name" value="Jelly Rolls"/>
    <property type="match status" value="1"/>
</dbReference>
<organism evidence="7 8">
    <name type="scientific">Bordetella trematum</name>
    <dbReference type="NCBI Taxonomy" id="123899"/>
    <lineage>
        <taxon>Bacteria</taxon>
        <taxon>Pseudomonadati</taxon>
        <taxon>Pseudomonadota</taxon>
        <taxon>Betaproteobacteria</taxon>
        <taxon>Burkholderiales</taxon>
        <taxon>Alcaligenaceae</taxon>
        <taxon>Bordetella</taxon>
    </lineage>
</organism>
<dbReference type="InterPro" id="IPR020449">
    <property type="entry name" value="Tscrpt_reg_AraC-type_HTH"/>
</dbReference>
<evidence type="ECO:0000256" key="4">
    <source>
        <dbReference type="ARBA" id="ARBA00023159"/>
    </source>
</evidence>
<feature type="domain" description="HTH araC/xylS-type" evidence="6">
    <location>
        <begin position="165"/>
        <end position="263"/>
    </location>
</feature>
<dbReference type="PATRIC" id="fig|123899.6.peg.655"/>
<dbReference type="Gene3D" id="1.10.10.60">
    <property type="entry name" value="Homeodomain-like"/>
    <property type="match status" value="1"/>
</dbReference>